<protein>
    <submittedName>
        <fullName evidence="3">Membrane protein</fullName>
    </submittedName>
</protein>
<evidence type="ECO:0000313" key="3">
    <source>
        <dbReference type="EMBL" id="GLY76436.1"/>
    </source>
</evidence>
<organism evidence="3 4">
    <name type="scientific">Actinoallomurus iriomotensis</name>
    <dbReference type="NCBI Taxonomy" id="478107"/>
    <lineage>
        <taxon>Bacteria</taxon>
        <taxon>Bacillati</taxon>
        <taxon>Actinomycetota</taxon>
        <taxon>Actinomycetes</taxon>
        <taxon>Streptosporangiales</taxon>
        <taxon>Thermomonosporaceae</taxon>
        <taxon>Actinoallomurus</taxon>
    </lineage>
</organism>
<keyword evidence="1" id="KW-0812">Transmembrane</keyword>
<evidence type="ECO:0000256" key="1">
    <source>
        <dbReference type="SAM" id="Phobius"/>
    </source>
</evidence>
<evidence type="ECO:0000259" key="2">
    <source>
        <dbReference type="Pfam" id="PF11181"/>
    </source>
</evidence>
<dbReference type="EMBL" id="BSTJ01000005">
    <property type="protein sequence ID" value="GLY76436.1"/>
    <property type="molecule type" value="Genomic_DNA"/>
</dbReference>
<keyword evidence="1" id="KW-1133">Transmembrane helix</keyword>
<feature type="transmembrane region" description="Helical" evidence="1">
    <location>
        <begin position="62"/>
        <end position="85"/>
    </location>
</feature>
<feature type="domain" description="General stress protein 17M-like" evidence="2">
    <location>
        <begin position="13"/>
        <end position="82"/>
    </location>
</feature>
<sequence length="157" mass="16945">MSERSAIGPHKVVLGTYSSHEAAQHAVDLLAEHKFPVEHVTIVGTGLKLEERVLGRWTLGRALLTGASTGAWIGLLVGLIFWIVTPRLVEGAVISGVILGVLFGAAFSAVAYFLQKRAYTSMRSVVADRYDLLVDAEFAEEARRLLSAVLSTPESAR</sequence>
<evidence type="ECO:0000313" key="4">
    <source>
        <dbReference type="Proteomes" id="UP001165135"/>
    </source>
</evidence>
<gene>
    <name evidence="3" type="ORF">Airi01_047030</name>
</gene>
<accession>A0A9W6RI16</accession>
<reference evidence="3" key="1">
    <citation type="submission" date="2023-03" db="EMBL/GenBank/DDBJ databases">
        <title>Actinoallomurus iriomotensis NBRC 103681.</title>
        <authorList>
            <person name="Ichikawa N."/>
            <person name="Sato H."/>
            <person name="Tonouchi N."/>
        </authorList>
    </citation>
    <scope>NUCLEOTIDE SEQUENCE</scope>
    <source>
        <strain evidence="3">NBRC 103681</strain>
    </source>
</reference>
<dbReference type="InterPro" id="IPR025889">
    <property type="entry name" value="GSP17M-like_dom"/>
</dbReference>
<dbReference type="Proteomes" id="UP001165135">
    <property type="component" value="Unassembled WGS sequence"/>
</dbReference>
<dbReference type="RefSeq" id="WP_285624792.1">
    <property type="nucleotide sequence ID" value="NZ_BSTJ01000005.1"/>
</dbReference>
<dbReference type="Pfam" id="PF11181">
    <property type="entry name" value="YflT"/>
    <property type="match status" value="1"/>
</dbReference>
<dbReference type="AlphaFoldDB" id="A0A9W6RI16"/>
<proteinExistence type="predicted"/>
<name>A0A9W6RI16_9ACTN</name>
<feature type="transmembrane region" description="Helical" evidence="1">
    <location>
        <begin position="91"/>
        <end position="114"/>
    </location>
</feature>
<keyword evidence="1" id="KW-0472">Membrane</keyword>
<comment type="caution">
    <text evidence="3">The sequence shown here is derived from an EMBL/GenBank/DDBJ whole genome shotgun (WGS) entry which is preliminary data.</text>
</comment>